<evidence type="ECO:0000256" key="3">
    <source>
        <dbReference type="ARBA" id="ARBA00022670"/>
    </source>
</evidence>
<dbReference type="InterPro" id="IPR054594">
    <property type="entry name" value="Lon_lid"/>
</dbReference>
<dbReference type="NCBIfam" id="NF008053">
    <property type="entry name" value="PRK10787.1"/>
    <property type="match status" value="1"/>
</dbReference>
<evidence type="ECO:0000256" key="2">
    <source>
        <dbReference type="ARBA" id="ARBA00022490"/>
    </source>
</evidence>
<proteinExistence type="evidence at transcript level"/>
<dbReference type="Gene3D" id="1.10.8.60">
    <property type="match status" value="1"/>
</dbReference>
<dbReference type="HAMAP" id="MF_01973">
    <property type="entry name" value="lon_bact"/>
    <property type="match status" value="1"/>
</dbReference>
<dbReference type="KEGG" id="dpg:DESPIGER_2577"/>
<dbReference type="InterPro" id="IPR046336">
    <property type="entry name" value="Lon_prtase_N_sf"/>
</dbReference>
<dbReference type="PIRSF" id="PIRSF001174">
    <property type="entry name" value="Lon_proteas"/>
    <property type="match status" value="1"/>
</dbReference>
<dbReference type="InterPro" id="IPR027065">
    <property type="entry name" value="Lon_Prtase"/>
</dbReference>
<dbReference type="InterPro" id="IPR015947">
    <property type="entry name" value="PUA-like_sf"/>
</dbReference>
<name>A0A1K1LI59_9BACT</name>
<organism evidence="17 18">
    <name type="scientific">Desulfovibrio piger</name>
    <dbReference type="NCBI Taxonomy" id="901"/>
    <lineage>
        <taxon>Bacteria</taxon>
        <taxon>Pseudomonadati</taxon>
        <taxon>Thermodesulfobacteriota</taxon>
        <taxon>Desulfovibrionia</taxon>
        <taxon>Desulfovibrionales</taxon>
        <taxon>Desulfovibrionaceae</taxon>
        <taxon>Desulfovibrio</taxon>
    </lineage>
</organism>
<feature type="active site" evidence="9 11">
    <location>
        <position position="728"/>
    </location>
</feature>
<dbReference type="Pfam" id="PF22667">
    <property type="entry name" value="Lon_lid"/>
    <property type="match status" value="1"/>
</dbReference>
<evidence type="ECO:0000256" key="4">
    <source>
        <dbReference type="ARBA" id="ARBA00022741"/>
    </source>
</evidence>
<keyword evidence="8 9" id="KW-0346">Stress response</keyword>
<dbReference type="InterPro" id="IPR014721">
    <property type="entry name" value="Ribsml_uS5_D2-typ_fold_subgr"/>
</dbReference>
<comment type="similarity">
    <text evidence="9 10 13 14">Belongs to the peptidase S16 family.</text>
</comment>
<dbReference type="Gene3D" id="2.30.130.40">
    <property type="entry name" value="LON domain-like"/>
    <property type="match status" value="1"/>
</dbReference>
<dbReference type="Pfam" id="PF02190">
    <property type="entry name" value="LON_substr_bdg"/>
    <property type="match status" value="1"/>
</dbReference>
<keyword evidence="18" id="KW-1185">Reference proteome</keyword>
<dbReference type="SUPFAM" id="SSF88697">
    <property type="entry name" value="PUA domain-like"/>
    <property type="match status" value="1"/>
</dbReference>
<comment type="induction">
    <text evidence="9">By heat shock.</text>
</comment>
<dbReference type="GO" id="GO:0016887">
    <property type="term" value="F:ATP hydrolysis activity"/>
    <property type="evidence" value="ECO:0007669"/>
    <property type="project" value="UniProtKB-UniRule"/>
</dbReference>
<dbReference type="FunFam" id="1.20.5.5270:FF:000002">
    <property type="entry name" value="Lon protease homolog"/>
    <property type="match status" value="1"/>
</dbReference>
<evidence type="ECO:0000256" key="6">
    <source>
        <dbReference type="ARBA" id="ARBA00022825"/>
    </source>
</evidence>
<dbReference type="GO" id="GO:0004176">
    <property type="term" value="F:ATP-dependent peptidase activity"/>
    <property type="evidence" value="ECO:0007669"/>
    <property type="project" value="UniProtKB-UniRule"/>
</dbReference>
<dbReference type="GO" id="GO:0004252">
    <property type="term" value="F:serine-type endopeptidase activity"/>
    <property type="evidence" value="ECO:0007669"/>
    <property type="project" value="UniProtKB-UniRule"/>
</dbReference>
<evidence type="ECO:0000256" key="12">
    <source>
        <dbReference type="PIRSR" id="PIRSR001174-2"/>
    </source>
</evidence>
<evidence type="ECO:0000256" key="1">
    <source>
        <dbReference type="ARBA" id="ARBA00004496"/>
    </source>
</evidence>
<dbReference type="PRINTS" id="PR00830">
    <property type="entry name" value="ENDOLAPTASE"/>
</dbReference>
<feature type="binding site" evidence="9 12">
    <location>
        <begin position="360"/>
        <end position="367"/>
    </location>
    <ligand>
        <name>ATP</name>
        <dbReference type="ChEBI" id="CHEBI:30616"/>
    </ligand>
</feature>
<dbReference type="EMBL" id="LT630450">
    <property type="protein sequence ID" value="SFV74391.1"/>
    <property type="molecule type" value="Genomic_DNA"/>
</dbReference>
<dbReference type="OrthoDB" id="9803599at2"/>
<evidence type="ECO:0000256" key="14">
    <source>
        <dbReference type="RuleBase" id="RU000591"/>
    </source>
</evidence>
<dbReference type="InterPro" id="IPR008269">
    <property type="entry name" value="Lon_proteolytic"/>
</dbReference>
<comment type="subunit">
    <text evidence="9 10">Homohexamer. Organized in a ring with a central cavity.</text>
</comment>
<dbReference type="Pfam" id="PF05362">
    <property type="entry name" value="Lon_C"/>
    <property type="match status" value="1"/>
</dbReference>
<comment type="catalytic activity">
    <reaction evidence="9 10 13">
        <text>Hydrolysis of proteins in presence of ATP.</text>
        <dbReference type="EC" id="3.4.21.53"/>
    </reaction>
</comment>
<dbReference type="InterPro" id="IPR027417">
    <property type="entry name" value="P-loop_NTPase"/>
</dbReference>
<dbReference type="InterPro" id="IPR003111">
    <property type="entry name" value="Lon_prtase_N"/>
</dbReference>
<dbReference type="Proteomes" id="UP000186323">
    <property type="component" value="Chromosome I"/>
</dbReference>
<dbReference type="SUPFAM" id="SSF52540">
    <property type="entry name" value="P-loop containing nucleoside triphosphate hydrolases"/>
    <property type="match status" value="1"/>
</dbReference>
<keyword evidence="3 9" id="KW-0645">Protease</keyword>
<dbReference type="Gene3D" id="1.20.5.5270">
    <property type="match status" value="1"/>
</dbReference>
<comment type="subcellular location">
    <subcellularLocation>
        <location evidence="1 9 10">Cytoplasm</location>
    </subcellularLocation>
</comment>
<evidence type="ECO:0000256" key="11">
    <source>
        <dbReference type="PIRSR" id="PIRSR001174-1"/>
    </source>
</evidence>
<evidence type="ECO:0000256" key="13">
    <source>
        <dbReference type="PROSITE-ProRule" id="PRU01122"/>
    </source>
</evidence>
<dbReference type="RefSeq" id="WP_072337331.1">
    <property type="nucleotide sequence ID" value="NZ_CALJDE010000004.1"/>
</dbReference>
<evidence type="ECO:0000256" key="5">
    <source>
        <dbReference type="ARBA" id="ARBA00022801"/>
    </source>
</evidence>
<dbReference type="PANTHER" id="PTHR10046">
    <property type="entry name" value="ATP DEPENDENT LON PROTEASE FAMILY MEMBER"/>
    <property type="match status" value="1"/>
</dbReference>
<dbReference type="InterPro" id="IPR020568">
    <property type="entry name" value="Ribosomal_Su5_D2-typ_SF"/>
</dbReference>
<evidence type="ECO:0000313" key="17">
    <source>
        <dbReference type="EMBL" id="SFV74391.1"/>
    </source>
</evidence>
<dbReference type="NCBIfam" id="TIGR00763">
    <property type="entry name" value="lon"/>
    <property type="match status" value="1"/>
</dbReference>
<dbReference type="SUPFAM" id="SSF54211">
    <property type="entry name" value="Ribosomal protein S5 domain 2-like"/>
    <property type="match status" value="1"/>
</dbReference>
<dbReference type="Gene3D" id="3.30.230.10">
    <property type="match status" value="1"/>
</dbReference>
<reference evidence="18" key="1">
    <citation type="submission" date="2016-10" db="EMBL/GenBank/DDBJ databases">
        <authorList>
            <person name="Wegmann U."/>
        </authorList>
    </citation>
    <scope>NUCLEOTIDE SEQUENCE [LARGE SCALE GENOMIC DNA]</scope>
</reference>
<dbReference type="GO" id="GO:0005737">
    <property type="term" value="C:cytoplasm"/>
    <property type="evidence" value="ECO:0007669"/>
    <property type="project" value="UniProtKB-SubCell"/>
</dbReference>
<dbReference type="SMART" id="SM00464">
    <property type="entry name" value="LON"/>
    <property type="match status" value="1"/>
</dbReference>
<dbReference type="Gene3D" id="1.20.58.1480">
    <property type="match status" value="1"/>
</dbReference>
<dbReference type="InterPro" id="IPR008268">
    <property type="entry name" value="Peptidase_S16_AS"/>
</dbReference>
<feature type="domain" description="Lon N-terminal" evidence="16">
    <location>
        <begin position="14"/>
        <end position="208"/>
    </location>
</feature>
<dbReference type="Pfam" id="PF00004">
    <property type="entry name" value="AAA"/>
    <property type="match status" value="1"/>
</dbReference>
<dbReference type="GO" id="GO:0005524">
    <property type="term" value="F:ATP binding"/>
    <property type="evidence" value="ECO:0007669"/>
    <property type="project" value="UniProtKB-UniRule"/>
</dbReference>
<comment type="function">
    <text evidence="9">ATP-dependent serine protease that mediates the selective degradation of mutant and abnormal proteins as well as certain short-lived regulatory proteins. Required for cellular homeostasis and for survival from DNA damage and developmental changes induced by stress. Degrades polypeptides processively to yield small peptide fragments that are 5 to 10 amino acids long. Binds to DNA in a double-stranded, site-specific manner.</text>
</comment>
<evidence type="ECO:0000256" key="8">
    <source>
        <dbReference type="ARBA" id="ARBA00023016"/>
    </source>
</evidence>
<evidence type="ECO:0000313" key="18">
    <source>
        <dbReference type="Proteomes" id="UP000186323"/>
    </source>
</evidence>
<evidence type="ECO:0000256" key="10">
    <source>
        <dbReference type="PIRNR" id="PIRNR001174"/>
    </source>
</evidence>
<keyword evidence="6 9" id="KW-0720">Serine protease</keyword>
<keyword evidence="4 9" id="KW-0547">Nucleotide-binding</keyword>
<keyword evidence="7 9" id="KW-0067">ATP-binding</keyword>
<dbReference type="Gene3D" id="3.40.50.300">
    <property type="entry name" value="P-loop containing nucleotide triphosphate hydrolases"/>
    <property type="match status" value="1"/>
</dbReference>
<dbReference type="PROSITE" id="PS51787">
    <property type="entry name" value="LON_N"/>
    <property type="match status" value="1"/>
</dbReference>
<dbReference type="GO" id="GO:0043565">
    <property type="term" value="F:sequence-specific DNA binding"/>
    <property type="evidence" value="ECO:0007669"/>
    <property type="project" value="UniProtKB-UniRule"/>
</dbReference>
<dbReference type="CDD" id="cd19500">
    <property type="entry name" value="RecA-like_Lon"/>
    <property type="match status" value="1"/>
</dbReference>
<dbReference type="InterPro" id="IPR004815">
    <property type="entry name" value="Lon_bac/euk-typ"/>
</dbReference>
<dbReference type="AlphaFoldDB" id="A0A1K1LI59"/>
<evidence type="ECO:0000256" key="7">
    <source>
        <dbReference type="ARBA" id="ARBA00022840"/>
    </source>
</evidence>
<gene>
    <name evidence="9" type="primary">lon</name>
    <name evidence="17" type="ORF">DESPIGER_2577</name>
</gene>
<evidence type="ECO:0000259" key="16">
    <source>
        <dbReference type="PROSITE" id="PS51787"/>
    </source>
</evidence>
<dbReference type="FunFam" id="3.40.50.300:FF:000382">
    <property type="entry name" value="Lon protease homolog 2, peroxisomal"/>
    <property type="match status" value="1"/>
</dbReference>
<dbReference type="PROSITE" id="PS01046">
    <property type="entry name" value="LON_SER"/>
    <property type="match status" value="1"/>
</dbReference>
<dbReference type="InterPro" id="IPR003593">
    <property type="entry name" value="AAA+_ATPase"/>
</dbReference>
<feature type="active site" evidence="9 11">
    <location>
        <position position="685"/>
    </location>
</feature>
<dbReference type="GO" id="GO:0034605">
    <property type="term" value="P:cellular response to heat"/>
    <property type="evidence" value="ECO:0007669"/>
    <property type="project" value="UniProtKB-UniRule"/>
</dbReference>
<dbReference type="InterPro" id="IPR003959">
    <property type="entry name" value="ATPase_AAA_core"/>
</dbReference>
<evidence type="ECO:0000259" key="15">
    <source>
        <dbReference type="PROSITE" id="PS51786"/>
    </source>
</evidence>
<sequence>MSEFQREARFFAELPVMPLREVVMLPRTIMPLFVGREASIKAIELAQSGYNKQMFLVAQREPDVEKPGADDLSPVGVVCKVLQMLRLPDGTIKVLFEGLHRARWTELREQDNCLMAMLCTVPESESRPEEREALVRTVQEALEEYAKNNKKLTQEALMSIMALRDAGPLADAVVPHLKVDYRKKQEVLEIADVTERLERVYELLQGEVALASVEKRIKNRVKVQMERNQREYYLSEQLKAINKEMGREDDPQAEVDELEKKLEGRNMPQEARARCQSELRKLRSMPPSAAEYTVVRNYVDWLLDLPWNDLKEIDIDIEKARAILEGDHFGLEKPKDRILEYLAVQKLSHGLRGPILCFVGPPGVGKTSLAKSVARATGREYVRLSLGGVRDEAEIRGHRRTYVGALPGKIIQSLKRVRSSNPLFCLDEIDKMTSDFRGDPASALLEVLDPEQNSTFMDHYLDLEYDLSRVFFITTANSLDTIPAPLLDRMEIIELNSYLETEKRQIARNFLLPRQVKEHGLKPENIALSDGAILEIIRSYTREAGVRNLEREIAALCRKTAIRLVEDDDLDKCVSISRQNLASFLGVKKYRHEERESESQVGVCAGLAYNQRGGEILMVETSLMSGSGQVVITGQLGDVMTESARAALTYVRSRAEILGLDPRFHRKVDIHVHVPDGATPKDGPSAGITLATSITSALLGIPVRNDVAMTGEISLRGRVLPIGGLREKLLAARRSGIKKVLMPHDNEKDLKEVPAEVLEDLEIVFVDHVDEVLPHALAASAEEIFSGRATAQPLYLSLRAGRGDKGSSAPAPQ</sequence>
<feature type="domain" description="Lon proteolytic" evidence="15">
    <location>
        <begin position="598"/>
        <end position="779"/>
    </location>
</feature>
<dbReference type="InterPro" id="IPR027543">
    <property type="entry name" value="Lon_bac"/>
</dbReference>
<keyword evidence="5 9" id="KW-0378">Hydrolase</keyword>
<dbReference type="EC" id="3.4.21.53" evidence="9 10"/>
<protein>
    <recommendedName>
        <fullName evidence="9 10">Lon protease</fullName>
        <ecNumber evidence="9 10">3.4.21.53</ecNumber>
    </recommendedName>
    <alternativeName>
        <fullName evidence="9">ATP-dependent protease La</fullName>
    </alternativeName>
</protein>
<dbReference type="GO" id="GO:0006515">
    <property type="term" value="P:protein quality control for misfolded or incompletely synthesized proteins"/>
    <property type="evidence" value="ECO:0007669"/>
    <property type="project" value="UniProtKB-UniRule"/>
</dbReference>
<dbReference type="PROSITE" id="PS51786">
    <property type="entry name" value="LON_PROTEOLYTIC"/>
    <property type="match status" value="1"/>
</dbReference>
<accession>A0A1K1LI59</accession>
<evidence type="ECO:0000256" key="9">
    <source>
        <dbReference type="HAMAP-Rule" id="MF_01973"/>
    </source>
</evidence>
<keyword evidence="2 9" id="KW-0963">Cytoplasm</keyword>
<dbReference type="SMART" id="SM00382">
    <property type="entry name" value="AAA"/>
    <property type="match status" value="1"/>
</dbReference>